<protein>
    <submittedName>
        <fullName evidence="3">Stress response protein NST1-like</fullName>
    </submittedName>
</protein>
<dbReference type="PANTHER" id="PTHR34199">
    <property type="entry name" value="NUMOD3 MOTIF FAMILY PROTEIN, EXPRESSED"/>
    <property type="match status" value="1"/>
</dbReference>
<sequence length="247" mass="28643">MENAYSDKLVQALPATCATTNESSKARIGRALRRIWAKRLKWTRLKEKFYLKWAESIAEAARSGGDDQQELDWDSYDKIKAEIANRQLQWAADKAKAKELAKLRAERAAKARAEKMERLAQKRKERDLKAKAREQTQKKIQRKSKEEKEELAISKELRWGIFDGSFMVDLLCHTMIHKKKSMDSKISMQKNMVNGHHLTIEKLDLEFIRREKMRRKVLLADQIRAAKSKRVECVAGEAVTNSLVHPP</sequence>
<evidence type="ECO:0000313" key="2">
    <source>
        <dbReference type="Proteomes" id="UP000189703"/>
    </source>
</evidence>
<dbReference type="Proteomes" id="UP000189703">
    <property type="component" value="Unplaced"/>
</dbReference>
<evidence type="ECO:0000256" key="1">
    <source>
        <dbReference type="SAM" id="MobiDB-lite"/>
    </source>
</evidence>
<dbReference type="PANTHER" id="PTHR34199:SF1">
    <property type="entry name" value="HISTONE-LYSINE N-METHYLTRANSFERASE, H3 LYSINE-79 SPECIFIC-LIKE PROTEIN"/>
    <property type="match status" value="1"/>
</dbReference>
<proteinExistence type="predicted"/>
<organism evidence="2 3">
    <name type="scientific">Nelumbo nucifera</name>
    <name type="common">Sacred lotus</name>
    <dbReference type="NCBI Taxonomy" id="4432"/>
    <lineage>
        <taxon>Eukaryota</taxon>
        <taxon>Viridiplantae</taxon>
        <taxon>Streptophyta</taxon>
        <taxon>Embryophyta</taxon>
        <taxon>Tracheophyta</taxon>
        <taxon>Spermatophyta</taxon>
        <taxon>Magnoliopsida</taxon>
        <taxon>Proteales</taxon>
        <taxon>Nelumbonaceae</taxon>
        <taxon>Nelumbo</taxon>
    </lineage>
</organism>
<evidence type="ECO:0000313" key="3">
    <source>
        <dbReference type="RefSeq" id="XP_010247568.1"/>
    </source>
</evidence>
<dbReference type="AlphaFoldDB" id="A0A1U7Z942"/>
<keyword evidence="2" id="KW-1185">Reference proteome</keyword>
<dbReference type="OrthoDB" id="6013at2759"/>
<dbReference type="RefSeq" id="XP_010247568.1">
    <property type="nucleotide sequence ID" value="XM_010249266.1"/>
</dbReference>
<accession>A0A1U7Z942</accession>
<feature type="region of interest" description="Disordered" evidence="1">
    <location>
        <begin position="120"/>
        <end position="145"/>
    </location>
</feature>
<dbReference type="InParanoid" id="A0A1U7Z942"/>
<dbReference type="KEGG" id="nnu:104590551"/>
<dbReference type="GeneID" id="104590551"/>
<gene>
    <name evidence="3" type="primary">LOC104590551</name>
</gene>
<name>A0A1U7Z942_NELNU</name>
<reference evidence="3" key="1">
    <citation type="submission" date="2025-08" db="UniProtKB">
        <authorList>
            <consortium name="RefSeq"/>
        </authorList>
    </citation>
    <scope>IDENTIFICATION</scope>
</reference>
<dbReference type="eggNOG" id="ENOG502QTNT">
    <property type="taxonomic scope" value="Eukaryota"/>
</dbReference>
<dbReference type="OMA" id="TCATTNE"/>
<dbReference type="FunCoup" id="A0A1U7Z942">
    <property type="interactions" value="752"/>
</dbReference>